<dbReference type="PROSITE" id="PS00543">
    <property type="entry name" value="HLYD_FAMILY"/>
    <property type="match status" value="1"/>
</dbReference>
<protein>
    <submittedName>
        <fullName evidence="8">HlyD family secretion protein</fullName>
    </submittedName>
</protein>
<organism evidence="8 9">
    <name type="scientific">Vibrio parahaemolyticus</name>
    <dbReference type="NCBI Taxonomy" id="670"/>
    <lineage>
        <taxon>Bacteria</taxon>
        <taxon>Pseudomonadati</taxon>
        <taxon>Pseudomonadota</taxon>
        <taxon>Gammaproteobacteria</taxon>
        <taxon>Vibrionales</taxon>
        <taxon>Vibrionaceae</taxon>
        <taxon>Vibrio</taxon>
    </lineage>
</organism>
<evidence type="ECO:0000256" key="2">
    <source>
        <dbReference type="ARBA" id="ARBA00009477"/>
    </source>
</evidence>
<evidence type="ECO:0000313" key="9">
    <source>
        <dbReference type="Proteomes" id="UP001163036"/>
    </source>
</evidence>
<comment type="similarity">
    <text evidence="2">Belongs to the membrane fusion protein (MFP) (TC 8.A.1) family.</text>
</comment>
<dbReference type="PANTHER" id="PTHR30386:SF26">
    <property type="entry name" value="TRANSPORT PROTEIN COMB"/>
    <property type="match status" value="1"/>
</dbReference>
<feature type="domain" description="AprE-like beta-barrel" evidence="7">
    <location>
        <begin position="1"/>
        <end position="89"/>
    </location>
</feature>
<name>A0AA46Z5A9_VIBPH</name>
<reference evidence="8" key="1">
    <citation type="submission" date="2022-05" db="EMBL/GenBank/DDBJ databases">
        <title>Megaplasmid of Vibrio parahaemolyticus.</title>
        <authorList>
            <person name="Strauch E."/>
            <person name="Borowiak M."/>
        </authorList>
    </citation>
    <scope>NUCLEOTIDE SEQUENCE</scope>
    <source>
        <strain evidence="8">16-VB00198</strain>
        <plasmid evidence="8">pVP-16-VB00198-1</plasmid>
    </source>
</reference>
<dbReference type="InterPro" id="IPR006144">
    <property type="entry name" value="Secretion_HlyD_CS"/>
</dbReference>
<keyword evidence="4" id="KW-0812">Transmembrane</keyword>
<sequence length="112" mass="12598">MVEALVPSKDIGFIEKNQDVIIKVDTYDFVKHGYLVGKTYDISNDSVEDEKLGVVFKVKIKIESNKINLSGMKATISSGMSVTVDIKTGKRKIIEFFLNPIKRTIKESVSER</sequence>
<dbReference type="Pfam" id="PF26002">
    <property type="entry name" value="Beta-barrel_AprE"/>
    <property type="match status" value="1"/>
</dbReference>
<evidence type="ECO:0000313" key="8">
    <source>
        <dbReference type="EMBL" id="UYV30536.1"/>
    </source>
</evidence>
<dbReference type="AlphaFoldDB" id="A0AA46Z5A9"/>
<evidence type="ECO:0000256" key="4">
    <source>
        <dbReference type="ARBA" id="ARBA00022692"/>
    </source>
</evidence>
<keyword evidence="5" id="KW-1133">Transmembrane helix</keyword>
<dbReference type="GO" id="GO:0016020">
    <property type="term" value="C:membrane"/>
    <property type="evidence" value="ECO:0007669"/>
    <property type="project" value="UniProtKB-SubCell"/>
</dbReference>
<keyword evidence="3" id="KW-0813">Transport</keyword>
<dbReference type="InterPro" id="IPR050739">
    <property type="entry name" value="MFP"/>
</dbReference>
<evidence type="ECO:0000256" key="6">
    <source>
        <dbReference type="ARBA" id="ARBA00023136"/>
    </source>
</evidence>
<evidence type="ECO:0000259" key="7">
    <source>
        <dbReference type="Pfam" id="PF26002"/>
    </source>
</evidence>
<dbReference type="EMBL" id="CP097357">
    <property type="protein sequence ID" value="UYV30536.1"/>
    <property type="molecule type" value="Genomic_DNA"/>
</dbReference>
<dbReference type="PANTHER" id="PTHR30386">
    <property type="entry name" value="MEMBRANE FUSION SUBUNIT OF EMRAB-TOLC MULTIDRUG EFFLUX PUMP"/>
    <property type="match status" value="1"/>
</dbReference>
<proteinExistence type="inferred from homology"/>
<dbReference type="PRINTS" id="PR01490">
    <property type="entry name" value="RTXTOXIND"/>
</dbReference>
<dbReference type="InterPro" id="IPR058982">
    <property type="entry name" value="Beta-barrel_AprE"/>
</dbReference>
<evidence type="ECO:0000256" key="1">
    <source>
        <dbReference type="ARBA" id="ARBA00004167"/>
    </source>
</evidence>
<evidence type="ECO:0000256" key="5">
    <source>
        <dbReference type="ARBA" id="ARBA00022989"/>
    </source>
</evidence>
<evidence type="ECO:0000256" key="3">
    <source>
        <dbReference type="ARBA" id="ARBA00022448"/>
    </source>
</evidence>
<comment type="subcellular location">
    <subcellularLocation>
        <location evidence="1">Membrane</location>
        <topology evidence="1">Single-pass membrane protein</topology>
    </subcellularLocation>
</comment>
<dbReference type="GO" id="GO:0009306">
    <property type="term" value="P:protein secretion"/>
    <property type="evidence" value="ECO:0007669"/>
    <property type="project" value="InterPro"/>
</dbReference>
<geneLocation type="plasmid" evidence="8 9">
    <name>pVP-16-VB00198-1</name>
</geneLocation>
<dbReference type="Gene3D" id="2.40.30.170">
    <property type="match status" value="1"/>
</dbReference>
<dbReference type="Proteomes" id="UP001163036">
    <property type="component" value="Plasmid pVP-16-VB00198-1"/>
</dbReference>
<keyword evidence="8" id="KW-0614">Plasmid</keyword>
<gene>
    <name evidence="8" type="ORF">M5598_23645</name>
</gene>
<keyword evidence="6" id="KW-0472">Membrane</keyword>
<accession>A0AA46Z5A9</accession>